<comment type="caution">
    <text evidence="1">The sequence shown here is derived from an EMBL/GenBank/DDBJ whole genome shotgun (WGS) entry which is preliminary data.</text>
</comment>
<feature type="non-terminal residue" evidence="1">
    <location>
        <position position="46"/>
    </location>
</feature>
<organism evidence="1 2">
    <name type="scientific">Scutellospora calospora</name>
    <dbReference type="NCBI Taxonomy" id="85575"/>
    <lineage>
        <taxon>Eukaryota</taxon>
        <taxon>Fungi</taxon>
        <taxon>Fungi incertae sedis</taxon>
        <taxon>Mucoromycota</taxon>
        <taxon>Glomeromycotina</taxon>
        <taxon>Glomeromycetes</taxon>
        <taxon>Diversisporales</taxon>
        <taxon>Gigasporaceae</taxon>
        <taxon>Scutellospora</taxon>
    </lineage>
</organism>
<evidence type="ECO:0000313" key="2">
    <source>
        <dbReference type="Proteomes" id="UP000789860"/>
    </source>
</evidence>
<dbReference type="Proteomes" id="UP000789860">
    <property type="component" value="Unassembled WGS sequence"/>
</dbReference>
<protein>
    <submittedName>
        <fullName evidence="1">6853_t:CDS:1</fullName>
    </submittedName>
</protein>
<sequence length="46" mass="5603">MWLDYIKFLLVNNEQPRATSIYKQAMKFVKDPNFLESHYHQLIAEM</sequence>
<reference evidence="1" key="1">
    <citation type="submission" date="2021-06" db="EMBL/GenBank/DDBJ databases">
        <authorList>
            <person name="Kallberg Y."/>
            <person name="Tangrot J."/>
            <person name="Rosling A."/>
        </authorList>
    </citation>
    <scope>NUCLEOTIDE SEQUENCE</scope>
    <source>
        <strain evidence="1">AU212A</strain>
    </source>
</reference>
<dbReference type="EMBL" id="CAJVPM010003833">
    <property type="protein sequence ID" value="CAG8506238.1"/>
    <property type="molecule type" value="Genomic_DNA"/>
</dbReference>
<proteinExistence type="predicted"/>
<evidence type="ECO:0000313" key="1">
    <source>
        <dbReference type="EMBL" id="CAG8506238.1"/>
    </source>
</evidence>
<accession>A0ACA9L3Y5</accession>
<gene>
    <name evidence="1" type="ORF">SCALOS_LOCUS3461</name>
</gene>
<name>A0ACA9L3Y5_9GLOM</name>
<keyword evidence="2" id="KW-1185">Reference proteome</keyword>